<dbReference type="STRING" id="1319815.HMPREF0202_02969"/>
<keyword evidence="9" id="KW-1185">Reference proteome</keyword>
<evidence type="ECO:0000256" key="4">
    <source>
        <dbReference type="ARBA" id="ARBA00022984"/>
    </source>
</evidence>
<dbReference type="GO" id="GO:0071555">
    <property type="term" value="P:cell wall organization"/>
    <property type="evidence" value="ECO:0007669"/>
    <property type="project" value="UniProtKB-KW"/>
</dbReference>
<dbReference type="InterPro" id="IPR033134">
    <property type="entry name" value="Asp/Glu_racemase_AS_2"/>
</dbReference>
<evidence type="ECO:0000256" key="5">
    <source>
        <dbReference type="ARBA" id="ARBA00023235"/>
    </source>
</evidence>
<dbReference type="PATRIC" id="fig|1319815.3.peg.2814"/>
<evidence type="ECO:0000256" key="2">
    <source>
        <dbReference type="ARBA" id="ARBA00013090"/>
    </source>
</evidence>
<reference evidence="8 9" key="1">
    <citation type="submission" date="2013-08" db="EMBL/GenBank/DDBJ databases">
        <authorList>
            <person name="Weinstock G."/>
            <person name="Sodergren E."/>
            <person name="Wylie T."/>
            <person name="Fulton L."/>
            <person name="Fulton R."/>
            <person name="Fronick C."/>
            <person name="O'Laughlin M."/>
            <person name="Godfrey J."/>
            <person name="Miner T."/>
            <person name="Herter B."/>
            <person name="Appelbaum E."/>
            <person name="Cordes M."/>
            <person name="Lek S."/>
            <person name="Wollam A."/>
            <person name="Pepin K.H."/>
            <person name="Palsikar V.B."/>
            <person name="Mitreva M."/>
            <person name="Wilson R.K."/>
        </authorList>
    </citation>
    <scope>NUCLEOTIDE SEQUENCE [LARGE SCALE GENOMIC DNA]</scope>
    <source>
        <strain evidence="8 9">ATCC BAA-474</strain>
    </source>
</reference>
<dbReference type="HAMAP" id="MF_00258">
    <property type="entry name" value="Glu_racemase"/>
    <property type="match status" value="1"/>
</dbReference>
<comment type="catalytic activity">
    <reaction evidence="1 7">
        <text>L-glutamate = D-glutamate</text>
        <dbReference type="Rhea" id="RHEA:12813"/>
        <dbReference type="ChEBI" id="CHEBI:29985"/>
        <dbReference type="ChEBI" id="CHEBI:29986"/>
        <dbReference type="EC" id="5.1.1.3"/>
    </reaction>
</comment>
<accession>U7UWC4</accession>
<evidence type="ECO:0000313" key="8">
    <source>
        <dbReference type="EMBL" id="ERT63199.1"/>
    </source>
</evidence>
<dbReference type="Pfam" id="PF01177">
    <property type="entry name" value="Asp_Glu_race"/>
    <property type="match status" value="1"/>
</dbReference>
<evidence type="ECO:0000256" key="6">
    <source>
        <dbReference type="ARBA" id="ARBA00023316"/>
    </source>
</evidence>
<dbReference type="PANTHER" id="PTHR21198:SF2">
    <property type="entry name" value="GLUTAMATE RACEMASE"/>
    <property type="match status" value="1"/>
</dbReference>
<dbReference type="NCBIfam" id="TIGR00067">
    <property type="entry name" value="glut_race"/>
    <property type="match status" value="1"/>
</dbReference>
<proteinExistence type="inferred from homology"/>
<dbReference type="SUPFAM" id="SSF53681">
    <property type="entry name" value="Aspartate/glutamate racemase"/>
    <property type="match status" value="2"/>
</dbReference>
<comment type="pathway">
    <text evidence="7">Cell wall biogenesis; peptidoglycan biosynthesis.</text>
</comment>
<evidence type="ECO:0000256" key="3">
    <source>
        <dbReference type="ARBA" id="ARBA00022960"/>
    </source>
</evidence>
<evidence type="ECO:0000313" key="9">
    <source>
        <dbReference type="Proteomes" id="UP000017081"/>
    </source>
</evidence>
<dbReference type="InterPro" id="IPR001920">
    <property type="entry name" value="Asp/Glu_race"/>
</dbReference>
<dbReference type="RefSeq" id="WP_023052486.1">
    <property type="nucleotide sequence ID" value="NZ_CP173060.2"/>
</dbReference>
<dbReference type="FunFam" id="3.40.50.1860:FF:000001">
    <property type="entry name" value="Glutamate racemase"/>
    <property type="match status" value="1"/>
</dbReference>
<sequence>MKVGVFDSGVGGLTVLKELLKELSSAEFIYYGDSFNSPYGTKTIEDIQKLCYKISEFLINKDVDLIVIACNTATVASLDYLKEKFPTLPIIGVINPGATMALRESKNKKIGVLSTPLTAKTNAYKNAIQNLNENYEVYQQGCELLCPMIEKGWKDNEESHNILKNYIENLPKDIDTLILGCTHYPYLEEKIRDIAKCTIVNPAKETARLVGEQLKKLKSIANLKNYNKISYYVTGDLENFITVGEQLLDQKMVDVHKI</sequence>
<comment type="caution">
    <text evidence="8">The sequence shown here is derived from an EMBL/GenBank/DDBJ whole genome shotgun (WGS) entry which is preliminary data.</text>
</comment>
<dbReference type="PROSITE" id="PS00924">
    <property type="entry name" value="ASP_GLU_RACEMASE_2"/>
    <property type="match status" value="1"/>
</dbReference>
<dbReference type="InterPro" id="IPR018187">
    <property type="entry name" value="Asp/Glu_racemase_AS_1"/>
</dbReference>
<comment type="similarity">
    <text evidence="7">Belongs to the aspartate/glutamate racemases family.</text>
</comment>
<keyword evidence="4 7" id="KW-0573">Peptidoglycan synthesis</keyword>
<name>U7UWC4_9FUSO</name>
<dbReference type="GO" id="GO:0009252">
    <property type="term" value="P:peptidoglycan biosynthetic process"/>
    <property type="evidence" value="ECO:0007669"/>
    <property type="project" value="UniProtKB-UniRule"/>
</dbReference>
<dbReference type="eggNOG" id="COG0796">
    <property type="taxonomic scope" value="Bacteria"/>
</dbReference>
<feature type="binding site" evidence="7">
    <location>
        <begin position="39"/>
        <end position="40"/>
    </location>
    <ligand>
        <name>substrate</name>
    </ligand>
</feature>
<evidence type="ECO:0000256" key="7">
    <source>
        <dbReference type="HAMAP-Rule" id="MF_00258"/>
    </source>
</evidence>
<keyword evidence="3 7" id="KW-0133">Cell shape</keyword>
<dbReference type="GO" id="GO:0008881">
    <property type="term" value="F:glutamate racemase activity"/>
    <property type="evidence" value="ECO:0007669"/>
    <property type="project" value="UniProtKB-UniRule"/>
</dbReference>
<keyword evidence="6 7" id="KW-0961">Cell wall biogenesis/degradation</keyword>
<dbReference type="HOGENOM" id="CLU_052344_0_2_0"/>
<keyword evidence="5 7" id="KW-0413">Isomerase</keyword>
<dbReference type="GO" id="GO:0008360">
    <property type="term" value="P:regulation of cell shape"/>
    <property type="evidence" value="ECO:0007669"/>
    <property type="project" value="UniProtKB-KW"/>
</dbReference>
<protein>
    <recommendedName>
        <fullName evidence="2 7">Glutamate racemase</fullName>
        <ecNumber evidence="2 7">5.1.1.3</ecNumber>
    </recommendedName>
</protein>
<dbReference type="Gene3D" id="3.40.50.1860">
    <property type="match status" value="2"/>
</dbReference>
<dbReference type="InterPro" id="IPR004391">
    <property type="entry name" value="Glu_race"/>
</dbReference>
<dbReference type="EC" id="5.1.1.3" evidence="2 7"/>
<dbReference type="UniPathway" id="UPA00219"/>
<feature type="binding site" evidence="7">
    <location>
        <begin position="71"/>
        <end position="72"/>
    </location>
    <ligand>
        <name>substrate</name>
    </ligand>
</feature>
<feature type="active site" description="Proton donor/acceptor" evidence="7">
    <location>
        <position position="181"/>
    </location>
</feature>
<comment type="function">
    <text evidence="7">Provides the (R)-glutamate required for cell wall biosynthesis.</text>
</comment>
<dbReference type="Proteomes" id="UP000017081">
    <property type="component" value="Unassembled WGS sequence"/>
</dbReference>
<evidence type="ECO:0000256" key="1">
    <source>
        <dbReference type="ARBA" id="ARBA00001602"/>
    </source>
</evidence>
<feature type="binding site" evidence="7">
    <location>
        <begin position="182"/>
        <end position="183"/>
    </location>
    <ligand>
        <name>substrate</name>
    </ligand>
</feature>
<feature type="active site" description="Proton donor/acceptor" evidence="7">
    <location>
        <position position="70"/>
    </location>
</feature>
<dbReference type="AlphaFoldDB" id="U7UWC4"/>
<organism evidence="8 9">
    <name type="scientific">Cetobacterium somerae ATCC BAA-474</name>
    <dbReference type="NCBI Taxonomy" id="1319815"/>
    <lineage>
        <taxon>Bacteria</taxon>
        <taxon>Fusobacteriati</taxon>
        <taxon>Fusobacteriota</taxon>
        <taxon>Fusobacteriia</taxon>
        <taxon>Fusobacteriales</taxon>
        <taxon>Fusobacteriaceae</taxon>
        <taxon>Cetobacterium</taxon>
    </lineage>
</organism>
<dbReference type="InterPro" id="IPR015942">
    <property type="entry name" value="Asp/Glu/hydantoin_racemase"/>
</dbReference>
<feature type="binding site" evidence="7">
    <location>
        <begin position="7"/>
        <end position="8"/>
    </location>
    <ligand>
        <name>substrate</name>
    </ligand>
</feature>
<gene>
    <name evidence="7" type="primary">murI</name>
    <name evidence="8" type="ORF">HMPREF0202_02969</name>
</gene>
<dbReference type="PANTHER" id="PTHR21198">
    <property type="entry name" value="GLUTAMATE RACEMASE"/>
    <property type="match status" value="1"/>
</dbReference>
<dbReference type="EMBL" id="AXZF01000202">
    <property type="protein sequence ID" value="ERT63199.1"/>
    <property type="molecule type" value="Genomic_DNA"/>
</dbReference>
<dbReference type="PROSITE" id="PS00923">
    <property type="entry name" value="ASP_GLU_RACEMASE_1"/>
    <property type="match status" value="1"/>
</dbReference>